<evidence type="ECO:0000256" key="1">
    <source>
        <dbReference type="SAM" id="Phobius"/>
    </source>
</evidence>
<dbReference type="InterPro" id="IPR007621">
    <property type="entry name" value="TPM_dom"/>
</dbReference>
<keyword evidence="1" id="KW-0472">Membrane</keyword>
<dbReference type="AlphaFoldDB" id="A0A7H1N058"/>
<dbReference type="Proteomes" id="UP000516369">
    <property type="component" value="Chromosome"/>
</dbReference>
<organism evidence="3 4">
    <name type="scientific">Defluviicoccus vanus</name>
    <dbReference type="NCBI Taxonomy" id="111831"/>
    <lineage>
        <taxon>Bacteria</taxon>
        <taxon>Pseudomonadati</taxon>
        <taxon>Pseudomonadota</taxon>
        <taxon>Alphaproteobacteria</taxon>
        <taxon>Rhodospirillales</taxon>
        <taxon>Rhodospirillaceae</taxon>
        <taxon>Defluviicoccus</taxon>
    </lineage>
</organism>
<evidence type="ECO:0000313" key="3">
    <source>
        <dbReference type="EMBL" id="QNT69094.1"/>
    </source>
</evidence>
<proteinExistence type="predicted"/>
<feature type="domain" description="TPM" evidence="2">
    <location>
        <begin position="105"/>
        <end position="182"/>
    </location>
</feature>
<dbReference type="Pfam" id="PF04536">
    <property type="entry name" value="TPM_phosphatase"/>
    <property type="match status" value="1"/>
</dbReference>
<dbReference type="RefSeq" id="WP_190262607.1">
    <property type="nucleotide sequence ID" value="NZ_CP053923.1"/>
</dbReference>
<dbReference type="PANTHER" id="PTHR30373:SF8">
    <property type="entry name" value="BLL7265 PROTEIN"/>
    <property type="match status" value="1"/>
</dbReference>
<reference evidence="3 4" key="1">
    <citation type="submission" date="2020-05" db="EMBL/GenBank/DDBJ databases">
        <title>Complete closed genome sequence of Defluviicoccus vanus.</title>
        <authorList>
            <person name="Bessarab I."/>
            <person name="Arumugam K."/>
            <person name="Maszenan A.M."/>
            <person name="Seviour R.J."/>
            <person name="Williams R.B."/>
        </authorList>
    </citation>
    <scope>NUCLEOTIDE SEQUENCE [LARGE SCALE GENOMIC DNA]</scope>
    <source>
        <strain evidence="3 4">Ben 114</strain>
    </source>
</reference>
<evidence type="ECO:0000259" key="2">
    <source>
        <dbReference type="Pfam" id="PF04536"/>
    </source>
</evidence>
<gene>
    <name evidence="3" type="ORF">HQ394_06675</name>
</gene>
<dbReference type="PANTHER" id="PTHR30373">
    <property type="entry name" value="UPF0603 PROTEIN YGCG"/>
    <property type="match status" value="1"/>
</dbReference>
<accession>A0A7H1N058</accession>
<name>A0A7H1N058_9PROT</name>
<feature type="transmembrane region" description="Helical" evidence="1">
    <location>
        <begin position="68"/>
        <end position="86"/>
    </location>
</feature>
<keyword evidence="1" id="KW-1133">Transmembrane helix</keyword>
<dbReference type="KEGG" id="dvn:HQ394_06675"/>
<evidence type="ECO:0000313" key="4">
    <source>
        <dbReference type="Proteomes" id="UP000516369"/>
    </source>
</evidence>
<protein>
    <submittedName>
        <fullName evidence="3">TPM domain-containing protein</fullName>
    </submittedName>
</protein>
<dbReference type="EMBL" id="CP053923">
    <property type="protein sequence ID" value="QNT69094.1"/>
    <property type="molecule type" value="Genomic_DNA"/>
</dbReference>
<dbReference type="Gene3D" id="3.10.310.50">
    <property type="match status" value="1"/>
</dbReference>
<keyword evidence="1" id="KW-0812">Transmembrane</keyword>
<sequence length="208" mass="23085">MAFLSEADRKRIEDAVAAAEQHTTCEFVTVIAAASGHYLYLPTLIAAGIVFLLSGLVLLLPLPLTFEQFYIGQVVGFIVLASLLRWPPLKLRLVPRAAQRRQAHLLAHEQFLDLGLSSTSQRTGVLLFVSVAEHYVEILVDRGVQAKVDPAIWSRLVEDFVAEVRAGRTADGFVKTIDAAARTLAMPFPWTEDDTNELPNRLVEIDHR</sequence>
<keyword evidence="4" id="KW-1185">Reference proteome</keyword>
<feature type="transmembrane region" description="Helical" evidence="1">
    <location>
        <begin position="38"/>
        <end position="62"/>
    </location>
</feature>